<dbReference type="RefSeq" id="WP_175195224.1">
    <property type="nucleotide sequence ID" value="NZ_CADIJO010000027.1"/>
</dbReference>
<name>A0A6S7AU06_9BURK</name>
<organism evidence="1 2">
    <name type="scientific">Achromobacter deleyi</name>
    <dbReference type="NCBI Taxonomy" id="1353891"/>
    <lineage>
        <taxon>Bacteria</taxon>
        <taxon>Pseudomonadati</taxon>
        <taxon>Pseudomonadota</taxon>
        <taxon>Betaproteobacteria</taxon>
        <taxon>Burkholderiales</taxon>
        <taxon>Alcaligenaceae</taxon>
        <taxon>Achromobacter</taxon>
    </lineage>
</organism>
<sequence length="159" mass="16281">MNIALERLASQLDLDAPAHAPLRLAFGHACTQRVEHLLEAPQAIACLATLGRYLVGTATDAQLADASALAARLANHHPGSTSIDGCGHAAVSATYAVAAALAGKALRAAEYAAYAAVYGQGGYGAISDPDAFTIEFAWQADTLAELAARETPQASAEHA</sequence>
<accession>A0A6S7AU06</accession>
<proteinExistence type="predicted"/>
<dbReference type="Proteomes" id="UP000494111">
    <property type="component" value="Unassembled WGS sequence"/>
</dbReference>
<evidence type="ECO:0000313" key="1">
    <source>
        <dbReference type="EMBL" id="CAB3736094.1"/>
    </source>
</evidence>
<dbReference type="AlphaFoldDB" id="A0A6S7AU06"/>
<dbReference type="EMBL" id="CADIJO010000027">
    <property type="protein sequence ID" value="CAB3736094.1"/>
    <property type="molecule type" value="Genomic_DNA"/>
</dbReference>
<evidence type="ECO:0000313" key="2">
    <source>
        <dbReference type="Proteomes" id="UP000494111"/>
    </source>
</evidence>
<reference evidence="1 2" key="1">
    <citation type="submission" date="2020-04" db="EMBL/GenBank/DDBJ databases">
        <authorList>
            <person name="De Canck E."/>
        </authorList>
    </citation>
    <scope>NUCLEOTIDE SEQUENCE [LARGE SCALE GENOMIC DNA]</scope>
    <source>
        <strain evidence="1 2">LMG 3458</strain>
    </source>
</reference>
<gene>
    <name evidence="1" type="ORF">LMG3458_05296</name>
</gene>
<protein>
    <submittedName>
        <fullName evidence="1">Uncharacterized protein</fullName>
    </submittedName>
</protein>